<dbReference type="OrthoDB" id="3036049at2759"/>
<evidence type="ECO:0000259" key="1">
    <source>
        <dbReference type="PROSITE" id="PS50097"/>
    </source>
</evidence>
<dbReference type="Gene3D" id="3.30.710.10">
    <property type="entry name" value="Potassium Channel Kv1.1, Chain A"/>
    <property type="match status" value="1"/>
</dbReference>
<proteinExistence type="predicted"/>
<dbReference type="STRING" id="1314783.A0A165SQF0"/>
<feature type="domain" description="BTB" evidence="1">
    <location>
        <begin position="24"/>
        <end position="95"/>
    </location>
</feature>
<dbReference type="PROSITE" id="PS50097">
    <property type="entry name" value="BTB"/>
    <property type="match status" value="1"/>
</dbReference>
<dbReference type="AlphaFoldDB" id="A0A165SQF0"/>
<reference evidence="2 3" key="1">
    <citation type="journal article" date="2016" name="Mol. Biol. Evol.">
        <title>Comparative Genomics of Early-Diverging Mushroom-Forming Fungi Provides Insights into the Origins of Lignocellulose Decay Capabilities.</title>
        <authorList>
            <person name="Nagy L.G."/>
            <person name="Riley R."/>
            <person name="Tritt A."/>
            <person name="Adam C."/>
            <person name="Daum C."/>
            <person name="Floudas D."/>
            <person name="Sun H."/>
            <person name="Yadav J.S."/>
            <person name="Pangilinan J."/>
            <person name="Larsson K.H."/>
            <person name="Matsuura K."/>
            <person name="Barry K."/>
            <person name="Labutti K."/>
            <person name="Kuo R."/>
            <person name="Ohm R.A."/>
            <person name="Bhattacharya S.S."/>
            <person name="Shirouzu T."/>
            <person name="Yoshinaga Y."/>
            <person name="Martin F.M."/>
            <person name="Grigoriev I.V."/>
            <person name="Hibbett D.S."/>
        </authorList>
    </citation>
    <scope>NUCLEOTIDE SEQUENCE [LARGE SCALE GENOMIC DNA]</scope>
    <source>
        <strain evidence="2 3">L-15889</strain>
    </source>
</reference>
<name>A0A165SQF0_9APHY</name>
<evidence type="ECO:0000313" key="3">
    <source>
        <dbReference type="Proteomes" id="UP000076727"/>
    </source>
</evidence>
<dbReference type="EMBL" id="KV429041">
    <property type="protein sequence ID" value="KZT72336.1"/>
    <property type="molecule type" value="Genomic_DNA"/>
</dbReference>
<dbReference type="SUPFAM" id="SSF54695">
    <property type="entry name" value="POZ domain"/>
    <property type="match status" value="1"/>
</dbReference>
<sequence>MAAPAHIDDHAPFIPDKEVWFSDGNVVLEAEGRAFKVYQGLLARDSEVFRDLFTIPQPSSMEVFDGCPVVHLTDHPQELRHLLRVIFDGKRYYRPDEQVEFAIVAALIRLSHKYEIDYVRDDYLARMKSCFGTDPGDWDTVSHDSGSPRMNFNETDAIALVNIARLTGTDTILPLGLYLCCQLDAKYLLNGYRRPEGSLEWLDSEDLARCIDARQSLLQKSLISVLQVYDPSTIFPSCTHHFGTRGDCRRTIESMRQKRMERSPTSLLQNYLKSDVSMIRSLQKANLLCQNCADMLCRAGQQRYRANWIILPQLLDLEAPAGWPEE</sequence>
<accession>A0A165SQF0</accession>
<dbReference type="InterPro" id="IPR000210">
    <property type="entry name" value="BTB/POZ_dom"/>
</dbReference>
<dbReference type="SMART" id="SM00225">
    <property type="entry name" value="BTB"/>
    <property type="match status" value="1"/>
</dbReference>
<keyword evidence="3" id="KW-1185">Reference proteome</keyword>
<dbReference type="CDD" id="cd18186">
    <property type="entry name" value="BTB_POZ_ZBTB_KLHL-like"/>
    <property type="match status" value="1"/>
</dbReference>
<protein>
    <recommendedName>
        <fullName evidence="1">BTB domain-containing protein</fullName>
    </recommendedName>
</protein>
<dbReference type="Proteomes" id="UP000076727">
    <property type="component" value="Unassembled WGS sequence"/>
</dbReference>
<gene>
    <name evidence="2" type="ORF">DAEQUDRAFT_772994</name>
</gene>
<organism evidence="2 3">
    <name type="scientific">Daedalea quercina L-15889</name>
    <dbReference type="NCBI Taxonomy" id="1314783"/>
    <lineage>
        <taxon>Eukaryota</taxon>
        <taxon>Fungi</taxon>
        <taxon>Dikarya</taxon>
        <taxon>Basidiomycota</taxon>
        <taxon>Agaricomycotina</taxon>
        <taxon>Agaricomycetes</taxon>
        <taxon>Polyporales</taxon>
        <taxon>Fomitopsis</taxon>
    </lineage>
</organism>
<evidence type="ECO:0000313" key="2">
    <source>
        <dbReference type="EMBL" id="KZT72336.1"/>
    </source>
</evidence>
<dbReference type="InterPro" id="IPR011333">
    <property type="entry name" value="SKP1/BTB/POZ_sf"/>
</dbReference>